<feature type="non-terminal residue" evidence="1">
    <location>
        <position position="1"/>
    </location>
</feature>
<dbReference type="EMBL" id="JAMRYU010000157">
    <property type="protein sequence ID" value="MDC4242763.1"/>
    <property type="molecule type" value="Genomic_DNA"/>
</dbReference>
<organism evidence="1 2">
    <name type="scientific">Clostridium tertium</name>
    <dbReference type="NCBI Taxonomy" id="1559"/>
    <lineage>
        <taxon>Bacteria</taxon>
        <taxon>Bacillati</taxon>
        <taxon>Bacillota</taxon>
        <taxon>Clostridia</taxon>
        <taxon>Eubacteriales</taxon>
        <taxon>Clostridiaceae</taxon>
        <taxon>Clostridium</taxon>
    </lineage>
</organism>
<reference evidence="1" key="1">
    <citation type="submission" date="2022-05" db="EMBL/GenBank/DDBJ databases">
        <title>Draft genome sequence of Clostridium tertium strain CP3 isolated from Peru.</title>
        <authorList>
            <person name="Hurtado R."/>
            <person name="Lima L."/>
            <person name="Sousa T."/>
            <person name="Jaiswal A.K."/>
            <person name="Tiwari S."/>
            <person name="Maturrano L."/>
            <person name="Brenig B."/>
            <person name="Azevedo V."/>
        </authorList>
    </citation>
    <scope>NUCLEOTIDE SEQUENCE</scope>
    <source>
        <strain evidence="1">CP3</strain>
    </source>
</reference>
<name>A0A9X3XPA2_9CLOT</name>
<feature type="non-terminal residue" evidence="1">
    <location>
        <position position="83"/>
    </location>
</feature>
<dbReference type="Proteomes" id="UP001141183">
    <property type="component" value="Unassembled WGS sequence"/>
</dbReference>
<protein>
    <recommendedName>
        <fullName evidence="3">KilA-N DNA-binding domain-containing protein</fullName>
    </recommendedName>
</protein>
<evidence type="ECO:0008006" key="3">
    <source>
        <dbReference type="Google" id="ProtNLM"/>
    </source>
</evidence>
<evidence type="ECO:0000313" key="1">
    <source>
        <dbReference type="EMBL" id="MDC4242763.1"/>
    </source>
</evidence>
<proteinExistence type="predicted"/>
<comment type="caution">
    <text evidence="1">The sequence shown here is derived from an EMBL/GenBank/DDBJ whole genome shotgun (WGS) entry which is preliminary data.</text>
</comment>
<evidence type="ECO:0000313" key="2">
    <source>
        <dbReference type="Proteomes" id="UP001141183"/>
    </source>
</evidence>
<gene>
    <name evidence="1" type="ORF">NE398_21855</name>
</gene>
<accession>A0A9X3XPA2</accession>
<dbReference type="AlphaFoldDB" id="A0A9X3XPA2"/>
<keyword evidence="2" id="KW-1185">Reference proteome</keyword>
<sequence length="83" mass="9644">TYGFDKKAPKGLLITESGYLMLVKSLQDDLAWKVQRELVNNYFRAKQIVQAKLSKELQAIFMIDGKQQELEQEIIVVRDEVKD</sequence>